<dbReference type="PANTHER" id="PTHR12922">
    <property type="entry name" value="UBIQUINONE BIOSYNTHESIS PROTEIN"/>
    <property type="match status" value="1"/>
</dbReference>
<evidence type="ECO:0000313" key="3">
    <source>
        <dbReference type="Proteomes" id="UP000215914"/>
    </source>
</evidence>
<accession>A0A9K3JV99</accession>
<dbReference type="InterPro" id="IPR007715">
    <property type="entry name" value="Coq4"/>
</dbReference>
<evidence type="ECO:0000313" key="2">
    <source>
        <dbReference type="EMBL" id="KAF5821821.1"/>
    </source>
</evidence>
<keyword evidence="2" id="KW-0830">Ubiquinone</keyword>
<keyword evidence="1" id="KW-0831">Ubiquinone biosynthesis</keyword>
<sequence length="132" mass="14905">MKKTRIVIFVKQRFLMVISCVCDCRFLMLFWKGPESDLVVGNRRGSAVGALVDPRRVDLIAGLGETTGKPAFERVLERMKRNPKGREVLLDRPRVISNNVGHAWDLPENTFGAAYAKFMGSRNFSPDDRPPV</sequence>
<dbReference type="GO" id="GO:0006744">
    <property type="term" value="P:ubiquinone biosynthetic process"/>
    <property type="evidence" value="ECO:0007669"/>
    <property type="project" value="UniProtKB-KW"/>
</dbReference>
<organism evidence="2 3">
    <name type="scientific">Helianthus annuus</name>
    <name type="common">Common sunflower</name>
    <dbReference type="NCBI Taxonomy" id="4232"/>
    <lineage>
        <taxon>Eukaryota</taxon>
        <taxon>Viridiplantae</taxon>
        <taxon>Streptophyta</taxon>
        <taxon>Embryophyta</taxon>
        <taxon>Tracheophyta</taxon>
        <taxon>Spermatophyta</taxon>
        <taxon>Magnoliopsida</taxon>
        <taxon>eudicotyledons</taxon>
        <taxon>Gunneridae</taxon>
        <taxon>Pentapetalae</taxon>
        <taxon>asterids</taxon>
        <taxon>campanulids</taxon>
        <taxon>Asterales</taxon>
        <taxon>Asteraceae</taxon>
        <taxon>Asteroideae</taxon>
        <taxon>Heliantheae alliance</taxon>
        <taxon>Heliantheae</taxon>
        <taxon>Helianthus</taxon>
    </lineage>
</organism>
<evidence type="ECO:0000256" key="1">
    <source>
        <dbReference type="ARBA" id="ARBA00022688"/>
    </source>
</evidence>
<dbReference type="Proteomes" id="UP000215914">
    <property type="component" value="Unassembled WGS sequence"/>
</dbReference>
<dbReference type="Pfam" id="PF05019">
    <property type="entry name" value="Coq4"/>
    <property type="match status" value="1"/>
</dbReference>
<gene>
    <name evidence="2" type="ORF">HanXRQr2_Chr01g0019341</name>
</gene>
<proteinExistence type="predicted"/>
<dbReference type="AlphaFoldDB" id="A0A9K3JV99"/>
<reference evidence="2" key="2">
    <citation type="submission" date="2020-06" db="EMBL/GenBank/DDBJ databases">
        <title>Helianthus annuus Genome sequencing and assembly Release 2.</title>
        <authorList>
            <person name="Gouzy J."/>
            <person name="Langlade N."/>
            <person name="Munos S."/>
        </authorList>
    </citation>
    <scope>NUCLEOTIDE SEQUENCE</scope>
    <source>
        <tissue evidence="2">Leaves</tissue>
    </source>
</reference>
<protein>
    <submittedName>
        <fullName evidence="2">Ubiquinone biosynthesis protein Coq4</fullName>
    </submittedName>
</protein>
<dbReference type="EMBL" id="MNCJ02000316">
    <property type="protein sequence ID" value="KAF5821821.1"/>
    <property type="molecule type" value="Genomic_DNA"/>
</dbReference>
<dbReference type="PANTHER" id="PTHR12922:SF7">
    <property type="entry name" value="UBIQUINONE BIOSYNTHESIS PROTEIN COQ4 HOMOLOG, MITOCHONDRIAL"/>
    <property type="match status" value="1"/>
</dbReference>
<keyword evidence="3" id="KW-1185">Reference proteome</keyword>
<dbReference type="Gramene" id="mRNA:HanXRQr2_Chr01g0019341">
    <property type="protein sequence ID" value="mRNA:HanXRQr2_Chr01g0019341"/>
    <property type="gene ID" value="HanXRQr2_Chr01g0019341"/>
</dbReference>
<reference evidence="2" key="1">
    <citation type="journal article" date="2017" name="Nature">
        <title>The sunflower genome provides insights into oil metabolism, flowering and Asterid evolution.</title>
        <authorList>
            <person name="Badouin H."/>
            <person name="Gouzy J."/>
            <person name="Grassa C.J."/>
            <person name="Murat F."/>
            <person name="Staton S.E."/>
            <person name="Cottret L."/>
            <person name="Lelandais-Briere C."/>
            <person name="Owens G.L."/>
            <person name="Carrere S."/>
            <person name="Mayjonade B."/>
            <person name="Legrand L."/>
            <person name="Gill N."/>
            <person name="Kane N.C."/>
            <person name="Bowers J.E."/>
            <person name="Hubner S."/>
            <person name="Bellec A."/>
            <person name="Berard A."/>
            <person name="Berges H."/>
            <person name="Blanchet N."/>
            <person name="Boniface M.C."/>
            <person name="Brunel D."/>
            <person name="Catrice O."/>
            <person name="Chaidir N."/>
            <person name="Claudel C."/>
            <person name="Donnadieu C."/>
            <person name="Faraut T."/>
            <person name="Fievet G."/>
            <person name="Helmstetter N."/>
            <person name="King M."/>
            <person name="Knapp S.J."/>
            <person name="Lai Z."/>
            <person name="Le Paslier M.C."/>
            <person name="Lippi Y."/>
            <person name="Lorenzon L."/>
            <person name="Mandel J.R."/>
            <person name="Marage G."/>
            <person name="Marchand G."/>
            <person name="Marquand E."/>
            <person name="Bret-Mestries E."/>
            <person name="Morien E."/>
            <person name="Nambeesan S."/>
            <person name="Nguyen T."/>
            <person name="Pegot-Espagnet P."/>
            <person name="Pouilly N."/>
            <person name="Raftis F."/>
            <person name="Sallet E."/>
            <person name="Schiex T."/>
            <person name="Thomas J."/>
            <person name="Vandecasteele C."/>
            <person name="Vares D."/>
            <person name="Vear F."/>
            <person name="Vautrin S."/>
            <person name="Crespi M."/>
            <person name="Mangin B."/>
            <person name="Burke J.M."/>
            <person name="Salse J."/>
            <person name="Munos S."/>
            <person name="Vincourt P."/>
            <person name="Rieseberg L.H."/>
            <person name="Langlade N.B."/>
        </authorList>
    </citation>
    <scope>NUCLEOTIDE SEQUENCE</scope>
    <source>
        <tissue evidence="2">Leaves</tissue>
    </source>
</reference>
<comment type="caution">
    <text evidence="2">The sequence shown here is derived from an EMBL/GenBank/DDBJ whole genome shotgun (WGS) entry which is preliminary data.</text>
</comment>
<name>A0A9K3JV99_HELAN</name>